<reference evidence="2 3" key="1">
    <citation type="submission" date="2015-07" db="EMBL/GenBank/DDBJ databases">
        <title>Emmonsia species relationships and genome sequence.</title>
        <authorList>
            <consortium name="The Broad Institute Genomics Platform"/>
            <person name="Cuomo C.A."/>
            <person name="Munoz J.F."/>
            <person name="Imamovic A."/>
            <person name="Priest M.E."/>
            <person name="Young S."/>
            <person name="Clay O.K."/>
            <person name="McEwen J.G."/>
        </authorList>
    </citation>
    <scope>NUCLEOTIDE SEQUENCE [LARGE SCALE GENOMIC DNA]</scope>
    <source>
        <strain evidence="2 3">UAMH 9510</strain>
    </source>
</reference>
<dbReference type="Proteomes" id="UP000182235">
    <property type="component" value="Unassembled WGS sequence"/>
</dbReference>
<protein>
    <submittedName>
        <fullName evidence="2">Uncharacterized protein</fullName>
    </submittedName>
</protein>
<feature type="compositionally biased region" description="Acidic residues" evidence="1">
    <location>
        <begin position="59"/>
        <end position="83"/>
    </location>
</feature>
<organism evidence="2 3">
    <name type="scientific">Emergomyces pasteurianus Ep9510</name>
    <dbReference type="NCBI Taxonomy" id="1447872"/>
    <lineage>
        <taxon>Eukaryota</taxon>
        <taxon>Fungi</taxon>
        <taxon>Dikarya</taxon>
        <taxon>Ascomycota</taxon>
        <taxon>Pezizomycotina</taxon>
        <taxon>Eurotiomycetes</taxon>
        <taxon>Eurotiomycetidae</taxon>
        <taxon>Onygenales</taxon>
        <taxon>Ajellomycetaceae</taxon>
        <taxon>Emergomyces</taxon>
    </lineage>
</organism>
<keyword evidence="3" id="KW-1185">Reference proteome</keyword>
<evidence type="ECO:0000313" key="3">
    <source>
        <dbReference type="Proteomes" id="UP000182235"/>
    </source>
</evidence>
<feature type="region of interest" description="Disordered" evidence="1">
    <location>
        <begin position="1"/>
        <end position="84"/>
    </location>
</feature>
<comment type="caution">
    <text evidence="2">The sequence shown here is derived from an EMBL/GenBank/DDBJ whole genome shotgun (WGS) entry which is preliminary data.</text>
</comment>
<accession>A0A1J9Q4K7</accession>
<name>A0A1J9Q4K7_9EURO</name>
<gene>
    <name evidence="2" type="ORF">AJ78_07991</name>
</gene>
<dbReference type="VEuPathDB" id="FungiDB:AJ78_07991"/>
<dbReference type="EMBL" id="LGRN01000593">
    <property type="protein sequence ID" value="OJD11191.1"/>
    <property type="molecule type" value="Genomic_DNA"/>
</dbReference>
<dbReference type="AlphaFoldDB" id="A0A1J9Q4K7"/>
<proteinExistence type="predicted"/>
<dbReference type="STRING" id="1447872.A0A1J9Q4K7"/>
<evidence type="ECO:0000256" key="1">
    <source>
        <dbReference type="SAM" id="MobiDB-lite"/>
    </source>
</evidence>
<sequence length="114" mass="12596">MPRRRRGRPTSSSSSRTTDQLSLFTTDSESDRGNETELTEPGSDASCDRQKGAAASATDDSDDDTDPEDDTDDEILSEDENDDYAFGTRTNIARLEDHWQRSALLLPLSKPQPS</sequence>
<feature type="compositionally biased region" description="Low complexity" evidence="1">
    <location>
        <begin position="9"/>
        <end position="18"/>
    </location>
</feature>
<evidence type="ECO:0000313" key="2">
    <source>
        <dbReference type="EMBL" id="OJD11191.1"/>
    </source>
</evidence>